<keyword evidence="2" id="KW-0812">Transmembrane</keyword>
<keyword evidence="1" id="KW-0863">Zinc-finger</keyword>
<dbReference type="Pfam" id="PF13639">
    <property type="entry name" value="zf-RING_2"/>
    <property type="match status" value="1"/>
</dbReference>
<protein>
    <recommendedName>
        <fullName evidence="3">RING-type domain-containing protein</fullName>
    </recommendedName>
</protein>
<proteinExistence type="predicted"/>
<dbReference type="Gene3D" id="3.30.40.10">
    <property type="entry name" value="Zinc/RING finger domain, C3HC4 (zinc finger)"/>
    <property type="match status" value="1"/>
</dbReference>
<dbReference type="GO" id="GO:0016567">
    <property type="term" value="P:protein ubiquitination"/>
    <property type="evidence" value="ECO:0007669"/>
    <property type="project" value="TreeGrafter"/>
</dbReference>
<reference evidence="4 5" key="1">
    <citation type="submission" date="2024-01" db="EMBL/GenBank/DDBJ databases">
        <title>The genomes of 5 underutilized Papilionoideae crops provide insights into root nodulation and disease resistance.</title>
        <authorList>
            <person name="Yuan L."/>
        </authorList>
    </citation>
    <scope>NUCLEOTIDE SEQUENCE [LARGE SCALE GENOMIC DNA]</scope>
    <source>
        <strain evidence="4">LY-2023</strain>
        <tissue evidence="4">Leaf</tissue>
    </source>
</reference>
<dbReference type="InterPro" id="IPR013083">
    <property type="entry name" value="Znf_RING/FYVE/PHD"/>
</dbReference>
<feature type="transmembrane region" description="Helical" evidence="2">
    <location>
        <begin position="6"/>
        <end position="24"/>
    </location>
</feature>
<organism evidence="4 5">
    <name type="scientific">Clitoria ternatea</name>
    <name type="common">Butterfly pea</name>
    <dbReference type="NCBI Taxonomy" id="43366"/>
    <lineage>
        <taxon>Eukaryota</taxon>
        <taxon>Viridiplantae</taxon>
        <taxon>Streptophyta</taxon>
        <taxon>Embryophyta</taxon>
        <taxon>Tracheophyta</taxon>
        <taxon>Spermatophyta</taxon>
        <taxon>Magnoliopsida</taxon>
        <taxon>eudicotyledons</taxon>
        <taxon>Gunneridae</taxon>
        <taxon>Pentapetalae</taxon>
        <taxon>rosids</taxon>
        <taxon>fabids</taxon>
        <taxon>Fabales</taxon>
        <taxon>Fabaceae</taxon>
        <taxon>Papilionoideae</taxon>
        <taxon>50 kb inversion clade</taxon>
        <taxon>NPAAA clade</taxon>
        <taxon>indigoferoid/millettioid clade</taxon>
        <taxon>Phaseoleae</taxon>
        <taxon>Clitoria</taxon>
    </lineage>
</organism>
<evidence type="ECO:0000256" key="2">
    <source>
        <dbReference type="SAM" id="Phobius"/>
    </source>
</evidence>
<dbReference type="Proteomes" id="UP001359559">
    <property type="component" value="Unassembled WGS sequence"/>
</dbReference>
<gene>
    <name evidence="4" type="ORF">RJT34_31780</name>
</gene>
<keyword evidence="2" id="KW-1133">Transmembrane helix</keyword>
<dbReference type="EMBL" id="JAYKXN010000008">
    <property type="protein sequence ID" value="KAK7264175.1"/>
    <property type="molecule type" value="Genomic_DNA"/>
</dbReference>
<accession>A0AAN9I599</accession>
<name>A0AAN9I599_CLITE</name>
<dbReference type="AlphaFoldDB" id="A0AAN9I599"/>
<sequence length="158" mass="18145">MDHTTPGFFIVVACILALFFWYYLNMIITKRKESESMRSESENENENESSRPHIVMGTLIGERPRQHSPEVSFAPRAHIARLAMRLPPVKSFREDKTTCDESQRDCPICMEEFKDGELIQPFGVCAHEFHSSCVNSWLLGGKTTCPVCRKELSMLYPL</sequence>
<evidence type="ECO:0000259" key="3">
    <source>
        <dbReference type="PROSITE" id="PS50089"/>
    </source>
</evidence>
<dbReference type="SMART" id="SM00184">
    <property type="entry name" value="RING"/>
    <property type="match status" value="1"/>
</dbReference>
<evidence type="ECO:0000256" key="1">
    <source>
        <dbReference type="PROSITE-ProRule" id="PRU00175"/>
    </source>
</evidence>
<keyword evidence="5" id="KW-1185">Reference proteome</keyword>
<dbReference type="PROSITE" id="PS50089">
    <property type="entry name" value="ZF_RING_2"/>
    <property type="match status" value="1"/>
</dbReference>
<dbReference type="GO" id="GO:0008270">
    <property type="term" value="F:zinc ion binding"/>
    <property type="evidence" value="ECO:0007669"/>
    <property type="project" value="UniProtKB-KW"/>
</dbReference>
<evidence type="ECO:0000313" key="4">
    <source>
        <dbReference type="EMBL" id="KAK7264175.1"/>
    </source>
</evidence>
<keyword evidence="2" id="KW-0472">Membrane</keyword>
<dbReference type="PANTHER" id="PTHR45676:SF61">
    <property type="entry name" value="RING-TYPE DOMAIN-CONTAINING PROTEIN"/>
    <property type="match status" value="1"/>
</dbReference>
<dbReference type="InterPro" id="IPR001841">
    <property type="entry name" value="Znf_RING"/>
</dbReference>
<dbReference type="SUPFAM" id="SSF57850">
    <property type="entry name" value="RING/U-box"/>
    <property type="match status" value="1"/>
</dbReference>
<feature type="domain" description="RING-type" evidence="3">
    <location>
        <begin position="106"/>
        <end position="149"/>
    </location>
</feature>
<keyword evidence="1" id="KW-0862">Zinc</keyword>
<evidence type="ECO:0000313" key="5">
    <source>
        <dbReference type="Proteomes" id="UP001359559"/>
    </source>
</evidence>
<keyword evidence="1" id="KW-0479">Metal-binding</keyword>
<dbReference type="PANTHER" id="PTHR45676">
    <property type="entry name" value="RING-H2 FINGER PROTEIN ATL51-RELATED"/>
    <property type="match status" value="1"/>
</dbReference>
<comment type="caution">
    <text evidence="4">The sequence shown here is derived from an EMBL/GenBank/DDBJ whole genome shotgun (WGS) entry which is preliminary data.</text>
</comment>